<dbReference type="EMBL" id="CM042018">
    <property type="protein sequence ID" value="KAI3828710.1"/>
    <property type="molecule type" value="Genomic_DNA"/>
</dbReference>
<protein>
    <submittedName>
        <fullName evidence="1">Uncharacterized protein</fullName>
    </submittedName>
</protein>
<name>A0ACB9K936_9ASTR</name>
<sequence length="96" mass="11284">MEMMNWMVGFETKSVSYKLYDLMREIMAQKLLPELGLLLEKEKNIIKINRAHLELGKAQVENYKLKAKMKPKFYGNLVQIKGVWANLAYAYKRNKG</sequence>
<comment type="caution">
    <text evidence="1">The sequence shown here is derived from an EMBL/GenBank/DDBJ whole genome shotgun (WGS) entry which is preliminary data.</text>
</comment>
<reference evidence="2" key="1">
    <citation type="journal article" date="2022" name="Mol. Ecol. Resour.">
        <title>The genomes of chicory, endive, great burdock and yacon provide insights into Asteraceae palaeo-polyploidization history and plant inulin production.</title>
        <authorList>
            <person name="Fan W."/>
            <person name="Wang S."/>
            <person name="Wang H."/>
            <person name="Wang A."/>
            <person name="Jiang F."/>
            <person name="Liu H."/>
            <person name="Zhao H."/>
            <person name="Xu D."/>
            <person name="Zhang Y."/>
        </authorList>
    </citation>
    <scope>NUCLEOTIDE SEQUENCE [LARGE SCALE GENOMIC DNA]</scope>
    <source>
        <strain evidence="2">cv. Yunnan</strain>
    </source>
</reference>
<keyword evidence="2" id="KW-1185">Reference proteome</keyword>
<dbReference type="Proteomes" id="UP001056120">
    <property type="component" value="Linkage Group LG01"/>
</dbReference>
<evidence type="ECO:0000313" key="2">
    <source>
        <dbReference type="Proteomes" id="UP001056120"/>
    </source>
</evidence>
<accession>A0ACB9K936</accession>
<organism evidence="1 2">
    <name type="scientific">Smallanthus sonchifolius</name>
    <dbReference type="NCBI Taxonomy" id="185202"/>
    <lineage>
        <taxon>Eukaryota</taxon>
        <taxon>Viridiplantae</taxon>
        <taxon>Streptophyta</taxon>
        <taxon>Embryophyta</taxon>
        <taxon>Tracheophyta</taxon>
        <taxon>Spermatophyta</taxon>
        <taxon>Magnoliopsida</taxon>
        <taxon>eudicotyledons</taxon>
        <taxon>Gunneridae</taxon>
        <taxon>Pentapetalae</taxon>
        <taxon>asterids</taxon>
        <taxon>campanulids</taxon>
        <taxon>Asterales</taxon>
        <taxon>Asteraceae</taxon>
        <taxon>Asteroideae</taxon>
        <taxon>Heliantheae alliance</taxon>
        <taxon>Millerieae</taxon>
        <taxon>Smallanthus</taxon>
    </lineage>
</organism>
<gene>
    <name evidence="1" type="ORF">L1987_02819</name>
</gene>
<reference evidence="1 2" key="2">
    <citation type="journal article" date="2022" name="Mol. Ecol. Resour.">
        <title>The genomes of chicory, endive, great burdock and yacon provide insights into Asteraceae paleo-polyploidization history and plant inulin production.</title>
        <authorList>
            <person name="Fan W."/>
            <person name="Wang S."/>
            <person name="Wang H."/>
            <person name="Wang A."/>
            <person name="Jiang F."/>
            <person name="Liu H."/>
            <person name="Zhao H."/>
            <person name="Xu D."/>
            <person name="Zhang Y."/>
        </authorList>
    </citation>
    <scope>NUCLEOTIDE SEQUENCE [LARGE SCALE GENOMIC DNA]</scope>
    <source>
        <strain evidence="2">cv. Yunnan</strain>
        <tissue evidence="1">Leaves</tissue>
    </source>
</reference>
<proteinExistence type="predicted"/>
<evidence type="ECO:0000313" key="1">
    <source>
        <dbReference type="EMBL" id="KAI3828710.1"/>
    </source>
</evidence>